<feature type="region of interest" description="Disordered" evidence="1">
    <location>
        <begin position="92"/>
        <end position="115"/>
    </location>
</feature>
<dbReference type="AlphaFoldDB" id="A0A915IDB3"/>
<name>A0A915IDB3_ROMCU</name>
<evidence type="ECO:0000313" key="3">
    <source>
        <dbReference type="WBParaSite" id="nRc.2.0.1.t12175-RA"/>
    </source>
</evidence>
<dbReference type="Proteomes" id="UP000887565">
    <property type="component" value="Unplaced"/>
</dbReference>
<reference evidence="3" key="1">
    <citation type="submission" date="2022-11" db="UniProtKB">
        <authorList>
            <consortium name="WormBaseParasite"/>
        </authorList>
    </citation>
    <scope>IDENTIFICATION</scope>
</reference>
<accession>A0A915IDB3</accession>
<dbReference type="WBParaSite" id="nRc.2.0.1.t12175-RA">
    <property type="protein sequence ID" value="nRc.2.0.1.t12175-RA"/>
    <property type="gene ID" value="nRc.2.0.1.g12175"/>
</dbReference>
<sequence length="115" mass="13271">MQIGDEIYEILHINFGNVGYGRIHQKNYSNATKIMASHEVIRISRRKSERLFDSAHIAGSRCTAVERHTTAKAKVSSSYISYGTLHCVQRKDTQKPLPRVKKTDFKRERYEDTSL</sequence>
<feature type="compositionally biased region" description="Basic and acidic residues" evidence="1">
    <location>
        <begin position="101"/>
        <end position="115"/>
    </location>
</feature>
<keyword evidence="2" id="KW-1185">Reference proteome</keyword>
<evidence type="ECO:0000313" key="2">
    <source>
        <dbReference type="Proteomes" id="UP000887565"/>
    </source>
</evidence>
<proteinExistence type="predicted"/>
<evidence type="ECO:0000256" key="1">
    <source>
        <dbReference type="SAM" id="MobiDB-lite"/>
    </source>
</evidence>
<protein>
    <submittedName>
        <fullName evidence="3">Uncharacterized protein</fullName>
    </submittedName>
</protein>
<organism evidence="2 3">
    <name type="scientific">Romanomermis culicivorax</name>
    <name type="common">Nematode worm</name>
    <dbReference type="NCBI Taxonomy" id="13658"/>
    <lineage>
        <taxon>Eukaryota</taxon>
        <taxon>Metazoa</taxon>
        <taxon>Ecdysozoa</taxon>
        <taxon>Nematoda</taxon>
        <taxon>Enoplea</taxon>
        <taxon>Dorylaimia</taxon>
        <taxon>Mermithida</taxon>
        <taxon>Mermithoidea</taxon>
        <taxon>Mermithidae</taxon>
        <taxon>Romanomermis</taxon>
    </lineage>
</organism>